<evidence type="ECO:0000313" key="4">
    <source>
        <dbReference type="Proteomes" id="UP000196710"/>
    </source>
</evidence>
<evidence type="ECO:0000313" key="3">
    <source>
        <dbReference type="EMBL" id="QQR30058.1"/>
    </source>
</evidence>
<sequence length="174" mass="20310">MQLETERLILREMVPGDFDALYRIFSDPETMQHYPKPFDEAKVHSWIDWNRENYQVFGFGLWAVVLKKTGEVIGDCGITMQNIGGKIKPEIGYHIRRDLWRRGYAKEAAGICQDWVFEHTTFGALYSYMKYTNIGSYSTAIANGMRLVEQFEDDANTVTKVYGITRDEWLEMKK</sequence>
<dbReference type="Pfam" id="PF13302">
    <property type="entry name" value="Acetyltransf_3"/>
    <property type="match status" value="1"/>
</dbReference>
<dbReference type="EMBL" id="CP065321">
    <property type="protein sequence ID" value="QQR30058.1"/>
    <property type="molecule type" value="Genomic_DNA"/>
</dbReference>
<accession>A0A1Z2XQP7</accession>
<dbReference type="PROSITE" id="PS51186">
    <property type="entry name" value="GNAT"/>
    <property type="match status" value="1"/>
</dbReference>
<reference evidence="3 5" key="3">
    <citation type="submission" date="2020-11" db="EMBL/GenBank/DDBJ databases">
        <title>Closed and high quality bacterial genomes of the OMM12 community.</title>
        <authorList>
            <person name="Marbouty M."/>
            <person name="Lamy-Besnier Q."/>
            <person name="Debarbieux L."/>
            <person name="Koszul R."/>
        </authorList>
    </citation>
    <scope>NUCLEOTIDE SEQUENCE [LARGE SCALE GENOMIC DNA]</scope>
    <source>
        <strain evidence="3 5">KB18</strain>
    </source>
</reference>
<evidence type="ECO:0000259" key="1">
    <source>
        <dbReference type="PROSITE" id="PS51186"/>
    </source>
</evidence>
<dbReference type="AlphaFoldDB" id="A0A1Z2XQP7"/>
<dbReference type="InterPro" id="IPR016181">
    <property type="entry name" value="Acyl_CoA_acyltransferase"/>
</dbReference>
<protein>
    <submittedName>
        <fullName evidence="2 3">N-acetyltransferase</fullName>
    </submittedName>
</protein>
<reference evidence="2" key="1">
    <citation type="journal article" date="2017" name="Genome Announc.">
        <title>High-Quality Whole-Genome Sequences of the Oligo-Mouse-Microbiota Bacterial Community.</title>
        <authorList>
            <person name="Garzetti D."/>
            <person name="Brugiroux S."/>
            <person name="Bunk B."/>
            <person name="Pukall R."/>
            <person name="McCoy K.D."/>
            <person name="Macpherson A.J."/>
            <person name="Stecher B."/>
        </authorList>
    </citation>
    <scope>NUCLEOTIDE SEQUENCE</scope>
    <source>
        <strain evidence="2">KB18</strain>
    </source>
</reference>
<keyword evidence="4" id="KW-1185">Reference proteome</keyword>
<gene>
    <name evidence="2" type="ORF">ADH66_08980</name>
    <name evidence="3" type="ORF">I5Q82_19020</name>
</gene>
<dbReference type="InterPro" id="IPR051531">
    <property type="entry name" value="N-acetyltransferase"/>
</dbReference>
<dbReference type="Proteomes" id="UP000196710">
    <property type="component" value="Chromosome"/>
</dbReference>
<dbReference type="RefSeq" id="WP_066533374.1">
    <property type="nucleotide sequence ID" value="NZ_CP021422.1"/>
</dbReference>
<name>A0A1Z2XQP7_9FIRM</name>
<dbReference type="PANTHER" id="PTHR43792:SF1">
    <property type="entry name" value="N-ACETYLTRANSFERASE DOMAIN-CONTAINING PROTEIN"/>
    <property type="match status" value="1"/>
</dbReference>
<dbReference type="Gene3D" id="3.40.630.30">
    <property type="match status" value="1"/>
</dbReference>
<dbReference type="EMBL" id="CP021422">
    <property type="protein sequence ID" value="ASB40777.1"/>
    <property type="molecule type" value="Genomic_DNA"/>
</dbReference>
<dbReference type="GO" id="GO:0016747">
    <property type="term" value="F:acyltransferase activity, transferring groups other than amino-acyl groups"/>
    <property type="evidence" value="ECO:0007669"/>
    <property type="project" value="InterPro"/>
</dbReference>
<dbReference type="KEGG" id="amur:ADH66_08980"/>
<evidence type="ECO:0000313" key="5">
    <source>
        <dbReference type="Proteomes" id="UP000596035"/>
    </source>
</evidence>
<dbReference type="SUPFAM" id="SSF55729">
    <property type="entry name" value="Acyl-CoA N-acyltransferases (Nat)"/>
    <property type="match status" value="1"/>
</dbReference>
<proteinExistence type="predicted"/>
<dbReference type="Proteomes" id="UP000596035">
    <property type="component" value="Chromosome"/>
</dbReference>
<reference evidence="4" key="2">
    <citation type="submission" date="2017-05" db="EMBL/GenBank/DDBJ databases">
        <title>Improved OligoMM genomes.</title>
        <authorList>
            <person name="Garzetti D."/>
        </authorList>
    </citation>
    <scope>NUCLEOTIDE SEQUENCE [LARGE SCALE GENOMIC DNA]</scope>
    <source>
        <strain evidence="4">KB18</strain>
    </source>
</reference>
<organism evidence="3 5">
    <name type="scientific">Acutalibacter muris</name>
    <dbReference type="NCBI Taxonomy" id="1796620"/>
    <lineage>
        <taxon>Bacteria</taxon>
        <taxon>Bacillati</taxon>
        <taxon>Bacillota</taxon>
        <taxon>Clostridia</taxon>
        <taxon>Eubacteriales</taxon>
        <taxon>Acutalibacteraceae</taxon>
        <taxon>Acutalibacter</taxon>
    </lineage>
</organism>
<dbReference type="PANTHER" id="PTHR43792">
    <property type="entry name" value="GNAT FAMILY, PUTATIVE (AFU_ORTHOLOGUE AFUA_3G00765)-RELATED-RELATED"/>
    <property type="match status" value="1"/>
</dbReference>
<evidence type="ECO:0000313" key="2">
    <source>
        <dbReference type="EMBL" id="ASB40777.1"/>
    </source>
</evidence>
<feature type="domain" description="N-acetyltransferase" evidence="1">
    <location>
        <begin position="8"/>
        <end position="167"/>
    </location>
</feature>
<dbReference type="InterPro" id="IPR000182">
    <property type="entry name" value="GNAT_dom"/>
</dbReference>